<evidence type="ECO:0000313" key="2">
    <source>
        <dbReference type="Proteomes" id="UP000000960"/>
    </source>
</evidence>
<organism evidence="1 2">
    <name type="scientific">Lancefieldella parvula (strain ATCC 33793 / DSM 20469 / CCUG 32760 / JCM 10300 / KCTC 3663 / VPI 0546 / 1246)</name>
    <name type="common">Atopobium parvulum</name>
    <dbReference type="NCBI Taxonomy" id="521095"/>
    <lineage>
        <taxon>Bacteria</taxon>
        <taxon>Bacillati</taxon>
        <taxon>Actinomycetota</taxon>
        <taxon>Coriobacteriia</taxon>
        <taxon>Coriobacteriales</taxon>
        <taxon>Atopobiaceae</taxon>
        <taxon>Lancefieldella</taxon>
    </lineage>
</organism>
<dbReference type="STRING" id="521095.Apar_0589"/>
<dbReference type="eggNOG" id="ENOG5031D08">
    <property type="taxonomic scope" value="Bacteria"/>
</dbReference>
<reference evidence="1 2" key="1">
    <citation type="journal article" date="2009" name="Stand. Genomic Sci.">
        <title>Complete genome sequence of Atopobium parvulum type strain (IPP 1246).</title>
        <authorList>
            <person name="Copeland A."/>
            <person name="Sikorski J."/>
            <person name="Lapidus A."/>
            <person name="Nolan M."/>
            <person name="Del Rio T.G."/>
            <person name="Lucas S."/>
            <person name="Chen F."/>
            <person name="Tice H."/>
            <person name="Pitluck S."/>
            <person name="Cheng J.F."/>
            <person name="Pukall R."/>
            <person name="Chertkov O."/>
            <person name="Brettin T."/>
            <person name="Han C."/>
            <person name="Detter J.C."/>
            <person name="Kuske C."/>
            <person name="Bruce D."/>
            <person name="Goodwin L."/>
            <person name="Ivanova N."/>
            <person name="Mavromatis K."/>
            <person name="Mikhailova N."/>
            <person name="Chen A."/>
            <person name="Palaniappan K."/>
            <person name="Chain P."/>
            <person name="Rohde M."/>
            <person name="Goker M."/>
            <person name="Bristow J."/>
            <person name="Eisen J.A."/>
            <person name="Markowitz V."/>
            <person name="Hugenholtz P."/>
            <person name="Kyrpides N.C."/>
            <person name="Klenk H.P."/>
            <person name="Detter J.C."/>
        </authorList>
    </citation>
    <scope>NUCLEOTIDE SEQUENCE [LARGE SCALE GENOMIC DNA]</scope>
    <source>
        <strain evidence="2">ATCC 33793 / DSM 20469 / CCUG 32760 / JCM 10300 / KCTC 3663 / VPI 0546 / 1246</strain>
    </source>
</reference>
<dbReference type="EMBL" id="CP001721">
    <property type="protein sequence ID" value="ACV51019.1"/>
    <property type="molecule type" value="Genomic_DNA"/>
</dbReference>
<sequence>MHKLKYVSSRGNIFELDVPEASIGTGTSLRGYKPGYTLGTRSVSGISSNAQEVPLDLFVEGFELAEKMSQEFEFDFNKQQPGELVFNNEWRQRAYIAKSDVQSVFHDQASVALTAILLDGAWHKSHVKSFDIVRDEAQSDWLNLPTNTPYNLGITRPPKQLEIQALSECPVKLVIYGAALQPRIVIGDNTYSFTLTVPAGGRLVVDGTKARKAITLVTETGDVSDRFDVGNRGSGKGSGNYCFEPLKTGYQNISWDGTFGFDIEWWETRGGLPWNS</sequence>
<accession>C8WA81</accession>
<dbReference type="HOGENOM" id="CLU_085671_0_0_11"/>
<name>C8WA81_LANP1</name>
<dbReference type="GeneID" id="84806898"/>
<proteinExistence type="predicted"/>
<dbReference type="OrthoDB" id="3229928at2"/>
<gene>
    <name evidence="1" type="ordered locus">Apar_0589</name>
</gene>
<evidence type="ECO:0000313" key="1">
    <source>
        <dbReference type="EMBL" id="ACV51019.1"/>
    </source>
</evidence>
<dbReference type="RefSeq" id="WP_012808676.1">
    <property type="nucleotide sequence ID" value="NC_013203.1"/>
</dbReference>
<dbReference type="Proteomes" id="UP000000960">
    <property type="component" value="Chromosome"/>
</dbReference>
<protein>
    <submittedName>
        <fullName evidence="1">Uncharacterized protein</fullName>
    </submittedName>
</protein>
<keyword evidence="2" id="KW-1185">Reference proteome</keyword>
<dbReference type="KEGG" id="apv:Apar_0589"/>
<dbReference type="AlphaFoldDB" id="C8WA81"/>